<sequence>MRCDSSQKLHRLFGCLRNAGKRWAVLDVIGCMAVSQALKPRPFKGTALIMMILF</sequence>
<reference evidence="1" key="2">
    <citation type="journal article" date="2015" name="Fish Shellfish Immunol.">
        <title>Early steps in the European eel (Anguilla anguilla)-Vibrio vulnificus interaction in the gills: Role of the RtxA13 toxin.</title>
        <authorList>
            <person name="Callol A."/>
            <person name="Pajuelo D."/>
            <person name="Ebbesson L."/>
            <person name="Teles M."/>
            <person name="MacKenzie S."/>
            <person name="Amaro C."/>
        </authorList>
    </citation>
    <scope>NUCLEOTIDE SEQUENCE</scope>
</reference>
<dbReference type="EMBL" id="GBXM01076171">
    <property type="protein sequence ID" value="JAH32406.1"/>
    <property type="molecule type" value="Transcribed_RNA"/>
</dbReference>
<accession>A0A0E9RTE8</accession>
<reference evidence="1" key="1">
    <citation type="submission" date="2014-11" db="EMBL/GenBank/DDBJ databases">
        <authorList>
            <person name="Amaro Gonzalez C."/>
        </authorList>
    </citation>
    <scope>NUCLEOTIDE SEQUENCE</scope>
</reference>
<organism evidence="1">
    <name type="scientific">Anguilla anguilla</name>
    <name type="common">European freshwater eel</name>
    <name type="synonym">Muraena anguilla</name>
    <dbReference type="NCBI Taxonomy" id="7936"/>
    <lineage>
        <taxon>Eukaryota</taxon>
        <taxon>Metazoa</taxon>
        <taxon>Chordata</taxon>
        <taxon>Craniata</taxon>
        <taxon>Vertebrata</taxon>
        <taxon>Euteleostomi</taxon>
        <taxon>Actinopterygii</taxon>
        <taxon>Neopterygii</taxon>
        <taxon>Teleostei</taxon>
        <taxon>Anguilliformes</taxon>
        <taxon>Anguillidae</taxon>
        <taxon>Anguilla</taxon>
    </lineage>
</organism>
<dbReference type="AlphaFoldDB" id="A0A0E9RTE8"/>
<protein>
    <submittedName>
        <fullName evidence="1">Uncharacterized protein</fullName>
    </submittedName>
</protein>
<evidence type="ECO:0000313" key="1">
    <source>
        <dbReference type="EMBL" id="JAH32406.1"/>
    </source>
</evidence>
<name>A0A0E9RTE8_ANGAN</name>
<proteinExistence type="predicted"/>